<dbReference type="EMBL" id="WMBA01000011">
    <property type="protein sequence ID" value="MTD54342.1"/>
    <property type="molecule type" value="Genomic_DNA"/>
</dbReference>
<dbReference type="PANTHER" id="PTHR16943:SF8">
    <property type="entry name" value="2-METHYLCITRATE DEHYDRATASE"/>
    <property type="match status" value="1"/>
</dbReference>
<dbReference type="Gene3D" id="1.10.4100.10">
    <property type="entry name" value="2-methylcitrate dehydratase PrpD"/>
    <property type="match status" value="1"/>
</dbReference>
<dbReference type="AlphaFoldDB" id="A0A6N7YQT1"/>
<dbReference type="Gene3D" id="3.30.1330.120">
    <property type="entry name" value="2-methylcitrate dehydratase PrpD"/>
    <property type="match status" value="1"/>
</dbReference>
<name>A0A6N7YQT1_9PSEU</name>
<organism evidence="4 5">
    <name type="scientific">Amycolatopsis pithecellobii</name>
    <dbReference type="NCBI Taxonomy" id="664692"/>
    <lineage>
        <taxon>Bacteria</taxon>
        <taxon>Bacillati</taxon>
        <taxon>Actinomycetota</taxon>
        <taxon>Actinomycetes</taxon>
        <taxon>Pseudonocardiales</taxon>
        <taxon>Pseudonocardiaceae</taxon>
        <taxon>Amycolatopsis</taxon>
    </lineage>
</organism>
<dbReference type="Pfam" id="PF03972">
    <property type="entry name" value="MmgE_PrpD_N"/>
    <property type="match status" value="1"/>
</dbReference>
<keyword evidence="5" id="KW-1185">Reference proteome</keyword>
<dbReference type="GO" id="GO:0016829">
    <property type="term" value="F:lyase activity"/>
    <property type="evidence" value="ECO:0007669"/>
    <property type="project" value="InterPro"/>
</dbReference>
<dbReference type="InterPro" id="IPR045336">
    <property type="entry name" value="MmgE_PrpD_N"/>
</dbReference>
<evidence type="ECO:0000259" key="2">
    <source>
        <dbReference type="Pfam" id="PF03972"/>
    </source>
</evidence>
<feature type="domain" description="MmgE/PrpD C-terminal" evidence="3">
    <location>
        <begin position="264"/>
        <end position="417"/>
    </location>
</feature>
<proteinExistence type="inferred from homology"/>
<sequence>MLTRAIVSDIEERLPDVGRDVLDKAALCVLDALACSFGGRDFAWSVAANALIDDVAGPSTVWSRGTTHRVLDAIYVNSVHAHSIVQEDMHPASRSHAGTMVVPAVLALGESLGSSGRQVLEAVIAGYEALARVAAVMTTPDFIARGLRPSSMFGPFGTAMAAAHLLGLDREQKVDALGLAGSSASGTTAWAYGGTPDVYFQNGAAARAGVLAAQLAAQRVAGTAGILEGPSGLLQAFCGVSPGTPVAVGETGRWAVSDVYFKAFPSCAFTQEAIEATRRLTGRGLRGEQVAEAVVETYGMGKRYPGCDNGSSLDTTLERQMSNQFGVAAMLVDGELGLDRYLGPLHPPIGELAKRIFVEEHADLEARYPATPTVRVRVTTEGGEVLREEVRGGAYLTADGVIAKFRKYASPALSGERIDGVISAVGGLAENGSLTALSRQLRPVG</sequence>
<dbReference type="SUPFAM" id="SSF103378">
    <property type="entry name" value="2-methylcitrate dehydratase PrpD"/>
    <property type="match status" value="1"/>
</dbReference>
<dbReference type="InterPro" id="IPR042183">
    <property type="entry name" value="MmgE/PrpD_sf_1"/>
</dbReference>
<accession>A0A6N7YQT1</accession>
<dbReference type="InterPro" id="IPR005656">
    <property type="entry name" value="MmgE_PrpD"/>
</dbReference>
<comment type="similarity">
    <text evidence="1">Belongs to the PrpD family.</text>
</comment>
<gene>
    <name evidence="4" type="ORF">GKO32_10195</name>
</gene>
<comment type="caution">
    <text evidence="4">The sequence shown here is derived from an EMBL/GenBank/DDBJ whole genome shotgun (WGS) entry which is preliminary data.</text>
</comment>
<dbReference type="RefSeq" id="WP_154756565.1">
    <property type="nucleotide sequence ID" value="NZ_WMBA01000011.1"/>
</dbReference>
<feature type="domain" description="MmgE/PrpD N-terminal" evidence="2">
    <location>
        <begin position="16"/>
        <end position="239"/>
    </location>
</feature>
<evidence type="ECO:0008006" key="6">
    <source>
        <dbReference type="Google" id="ProtNLM"/>
    </source>
</evidence>
<evidence type="ECO:0000313" key="5">
    <source>
        <dbReference type="Proteomes" id="UP000440096"/>
    </source>
</evidence>
<dbReference type="InterPro" id="IPR045337">
    <property type="entry name" value="MmgE_PrpD_C"/>
</dbReference>
<dbReference type="Pfam" id="PF19305">
    <property type="entry name" value="MmgE_PrpD_C"/>
    <property type="match status" value="1"/>
</dbReference>
<dbReference type="InterPro" id="IPR036148">
    <property type="entry name" value="MmgE/PrpD_sf"/>
</dbReference>
<protein>
    <recommendedName>
        <fullName evidence="6">MmgE/PrpD family protein</fullName>
    </recommendedName>
</protein>
<evidence type="ECO:0000313" key="4">
    <source>
        <dbReference type="EMBL" id="MTD54342.1"/>
    </source>
</evidence>
<reference evidence="4 5" key="1">
    <citation type="submission" date="2019-11" db="EMBL/GenBank/DDBJ databases">
        <title>Draft genome of Amycolatopsis RM579.</title>
        <authorList>
            <person name="Duangmal K."/>
            <person name="Mingma R."/>
        </authorList>
    </citation>
    <scope>NUCLEOTIDE SEQUENCE [LARGE SCALE GENOMIC DNA]</scope>
    <source>
        <strain evidence="4 5">RM579</strain>
    </source>
</reference>
<evidence type="ECO:0000256" key="1">
    <source>
        <dbReference type="ARBA" id="ARBA00006174"/>
    </source>
</evidence>
<evidence type="ECO:0000259" key="3">
    <source>
        <dbReference type="Pfam" id="PF19305"/>
    </source>
</evidence>
<dbReference type="Proteomes" id="UP000440096">
    <property type="component" value="Unassembled WGS sequence"/>
</dbReference>
<dbReference type="PANTHER" id="PTHR16943">
    <property type="entry name" value="2-METHYLCITRATE DEHYDRATASE-RELATED"/>
    <property type="match status" value="1"/>
</dbReference>
<dbReference type="OrthoDB" id="9797528at2"/>
<dbReference type="InterPro" id="IPR042188">
    <property type="entry name" value="MmgE/PrpD_sf_2"/>
</dbReference>